<name>A0ABY7HBR6_9BACT</name>
<evidence type="ECO:0000313" key="2">
    <source>
        <dbReference type="Proteomes" id="UP001164459"/>
    </source>
</evidence>
<reference evidence="1" key="1">
    <citation type="submission" date="2022-11" db="EMBL/GenBank/DDBJ databases">
        <title>Minimal conservation of predation-associated metabolite biosynthetic gene clusters underscores biosynthetic potential of Myxococcota including descriptions for ten novel species: Archangium lansinium sp. nov., Myxococcus landrumus sp. nov., Nannocystis bai.</title>
        <authorList>
            <person name="Ahearne A."/>
            <person name="Stevens C."/>
            <person name="Dowd S."/>
        </authorList>
    </citation>
    <scope>NUCLEOTIDE SEQUENCE</scope>
    <source>
        <strain evidence="1">Fl3</strain>
    </source>
</reference>
<accession>A0ABY7HBR6</accession>
<dbReference type="Proteomes" id="UP001164459">
    <property type="component" value="Chromosome"/>
</dbReference>
<dbReference type="EMBL" id="CP114040">
    <property type="protein sequence ID" value="WAS96646.1"/>
    <property type="molecule type" value="Genomic_DNA"/>
</dbReference>
<keyword evidence="2" id="KW-1185">Reference proteome</keyword>
<evidence type="ECO:0000313" key="1">
    <source>
        <dbReference type="EMBL" id="WAS96646.1"/>
    </source>
</evidence>
<organism evidence="1 2">
    <name type="scientific">Nannocystis punicea</name>
    <dbReference type="NCBI Taxonomy" id="2995304"/>
    <lineage>
        <taxon>Bacteria</taxon>
        <taxon>Pseudomonadati</taxon>
        <taxon>Myxococcota</taxon>
        <taxon>Polyangia</taxon>
        <taxon>Nannocystales</taxon>
        <taxon>Nannocystaceae</taxon>
        <taxon>Nannocystis</taxon>
    </lineage>
</organism>
<protein>
    <recommendedName>
        <fullName evidence="3">Methyltransferase domain-containing protein</fullName>
    </recommendedName>
</protein>
<evidence type="ECO:0008006" key="3">
    <source>
        <dbReference type="Google" id="ProtNLM"/>
    </source>
</evidence>
<proteinExistence type="predicted"/>
<dbReference type="RefSeq" id="WP_269039012.1">
    <property type="nucleotide sequence ID" value="NZ_CP114040.1"/>
</dbReference>
<gene>
    <name evidence="1" type="ORF">O0S08_10870</name>
</gene>
<sequence length="169" mass="18232">MTLRRSAARLLVATLVGGLAALLTRYTLSPARHVMRADFAALILDGCPAAKLLLDEVTADPAVADVLLLAPLEFHEHPLGQRTCRETLRVLRQRGVWSVAVLPEAWACDWMAADLREAMKDGMNGSPTYLRRGEVVQLSQIEAAMTANGLSYKPSATTHGIRLAGSTNG</sequence>